<dbReference type="RefSeq" id="WP_098075984.1">
    <property type="nucleotide sequence ID" value="NZ_PDEQ01000005.1"/>
</dbReference>
<dbReference type="Gene3D" id="1.25.40.10">
    <property type="entry name" value="Tetratricopeptide repeat domain"/>
    <property type="match status" value="1"/>
</dbReference>
<evidence type="ECO:0000313" key="4">
    <source>
        <dbReference type="EMBL" id="PEN13331.1"/>
    </source>
</evidence>
<dbReference type="Pfam" id="PF06347">
    <property type="entry name" value="SH3_4"/>
    <property type="match status" value="1"/>
</dbReference>
<evidence type="ECO:0000313" key="5">
    <source>
        <dbReference type="Proteomes" id="UP000220102"/>
    </source>
</evidence>
<proteinExistence type="predicted"/>
<keyword evidence="2" id="KW-0472">Membrane</keyword>
<sequence>MARLLLLLLAALTAFPMGAHAVSVPDSLHEIWHDGTEAYRQGRYAQAASSYETIANAGYESASLFYNLGNAYFRLGDVGKAIRFYEKARRLRPADSRIAHNLDMARSRSEASAQDIARGGISRVVRGWPAPLMLVIGLALWALGLVAVAWLWRKEETDDVLQRRWYRRSAAAVAGIGLVTAGLAIGADYLQSLDQRAVVLVDRVPMHATPTAAEAKGAKSDSTAVAEGVEPDTVLVEGTVVLLRSEREGWTRVEDPTGRTGWIPSPALGEI</sequence>
<reference evidence="4 5" key="1">
    <citation type="submission" date="2017-10" db="EMBL/GenBank/DDBJ databases">
        <title>Draft genome of Longibacter Salinarum.</title>
        <authorList>
            <person name="Goh K.M."/>
            <person name="Shamsir M.S."/>
            <person name="Lim S.W."/>
        </authorList>
    </citation>
    <scope>NUCLEOTIDE SEQUENCE [LARGE SCALE GENOMIC DNA]</scope>
    <source>
        <strain evidence="4 5">KCTC 52045</strain>
    </source>
</reference>
<feature type="chain" id="PRO_5012653733" evidence="3">
    <location>
        <begin position="22"/>
        <end position="271"/>
    </location>
</feature>
<evidence type="ECO:0000256" key="3">
    <source>
        <dbReference type="SAM" id="SignalP"/>
    </source>
</evidence>
<dbReference type="SUPFAM" id="SSF48452">
    <property type="entry name" value="TPR-like"/>
    <property type="match status" value="1"/>
</dbReference>
<keyword evidence="5" id="KW-1185">Reference proteome</keyword>
<organism evidence="4 5">
    <name type="scientific">Longibacter salinarum</name>
    <dbReference type="NCBI Taxonomy" id="1850348"/>
    <lineage>
        <taxon>Bacteria</taxon>
        <taxon>Pseudomonadati</taxon>
        <taxon>Rhodothermota</taxon>
        <taxon>Rhodothermia</taxon>
        <taxon>Rhodothermales</taxon>
        <taxon>Salisaetaceae</taxon>
        <taxon>Longibacter</taxon>
    </lineage>
</organism>
<comment type="caution">
    <text evidence="4">The sequence shown here is derived from an EMBL/GenBank/DDBJ whole genome shotgun (WGS) entry which is preliminary data.</text>
</comment>
<feature type="repeat" description="TPR" evidence="1">
    <location>
        <begin position="62"/>
        <end position="95"/>
    </location>
</feature>
<feature type="transmembrane region" description="Helical" evidence="2">
    <location>
        <begin position="132"/>
        <end position="152"/>
    </location>
</feature>
<dbReference type="Gene3D" id="2.30.30.40">
    <property type="entry name" value="SH3 Domains"/>
    <property type="match status" value="1"/>
</dbReference>
<evidence type="ECO:0000256" key="2">
    <source>
        <dbReference type="SAM" id="Phobius"/>
    </source>
</evidence>
<keyword evidence="2" id="KW-1133">Transmembrane helix</keyword>
<dbReference type="OrthoDB" id="9776208at2"/>
<feature type="transmembrane region" description="Helical" evidence="2">
    <location>
        <begin position="172"/>
        <end position="190"/>
    </location>
</feature>
<dbReference type="AlphaFoldDB" id="A0A2A8CXI8"/>
<keyword evidence="3" id="KW-0732">Signal</keyword>
<dbReference type="Proteomes" id="UP000220102">
    <property type="component" value="Unassembled WGS sequence"/>
</dbReference>
<evidence type="ECO:0000256" key="1">
    <source>
        <dbReference type="PROSITE-ProRule" id="PRU00339"/>
    </source>
</evidence>
<dbReference type="InterPro" id="IPR019734">
    <property type="entry name" value="TPR_rpt"/>
</dbReference>
<dbReference type="PROSITE" id="PS50293">
    <property type="entry name" value="TPR_REGION"/>
    <property type="match status" value="1"/>
</dbReference>
<keyword evidence="2" id="KW-0812">Transmembrane</keyword>
<dbReference type="InterPro" id="IPR010466">
    <property type="entry name" value="DUF1058"/>
</dbReference>
<dbReference type="EMBL" id="PDEQ01000005">
    <property type="protein sequence ID" value="PEN13331.1"/>
    <property type="molecule type" value="Genomic_DNA"/>
</dbReference>
<protein>
    <submittedName>
        <fullName evidence="4">Uncharacterized protein</fullName>
    </submittedName>
</protein>
<keyword evidence="1" id="KW-0802">TPR repeat</keyword>
<name>A0A2A8CXI8_9BACT</name>
<dbReference type="PROSITE" id="PS50005">
    <property type="entry name" value="TPR"/>
    <property type="match status" value="1"/>
</dbReference>
<accession>A0A2A8CXI8</accession>
<dbReference type="Pfam" id="PF13432">
    <property type="entry name" value="TPR_16"/>
    <property type="match status" value="1"/>
</dbReference>
<feature type="signal peptide" evidence="3">
    <location>
        <begin position="1"/>
        <end position="21"/>
    </location>
</feature>
<dbReference type="InterPro" id="IPR011990">
    <property type="entry name" value="TPR-like_helical_dom_sf"/>
</dbReference>
<gene>
    <name evidence="4" type="ORF">CRI94_11410</name>
</gene>
<dbReference type="SMART" id="SM00028">
    <property type="entry name" value="TPR"/>
    <property type="match status" value="1"/>
</dbReference>